<keyword evidence="3" id="KW-1185">Reference proteome</keyword>
<feature type="non-terminal residue" evidence="2">
    <location>
        <position position="56"/>
    </location>
</feature>
<reference evidence="2 3" key="1">
    <citation type="submission" date="2011-02" db="EMBL/GenBank/DDBJ databases">
        <title>The Genome Sequence of Sphaeroforma arctica JP610.</title>
        <authorList>
            <consortium name="The Broad Institute Genome Sequencing Platform"/>
            <person name="Russ C."/>
            <person name="Cuomo C."/>
            <person name="Young S.K."/>
            <person name="Zeng Q."/>
            <person name="Gargeya S."/>
            <person name="Alvarado L."/>
            <person name="Berlin A."/>
            <person name="Chapman S.B."/>
            <person name="Chen Z."/>
            <person name="Freedman E."/>
            <person name="Gellesch M."/>
            <person name="Goldberg J."/>
            <person name="Griggs A."/>
            <person name="Gujja S."/>
            <person name="Heilman E."/>
            <person name="Heiman D."/>
            <person name="Howarth C."/>
            <person name="Mehta T."/>
            <person name="Neiman D."/>
            <person name="Pearson M."/>
            <person name="Roberts A."/>
            <person name="Saif S."/>
            <person name="Shea T."/>
            <person name="Shenoy N."/>
            <person name="Sisk P."/>
            <person name="Stolte C."/>
            <person name="Sykes S."/>
            <person name="White J."/>
            <person name="Yandava C."/>
            <person name="Burger G."/>
            <person name="Gray M.W."/>
            <person name="Holland P.W.H."/>
            <person name="King N."/>
            <person name="Lang F.B.F."/>
            <person name="Roger A.J."/>
            <person name="Ruiz-Trillo I."/>
            <person name="Haas B."/>
            <person name="Nusbaum C."/>
            <person name="Birren B."/>
        </authorList>
    </citation>
    <scope>NUCLEOTIDE SEQUENCE [LARGE SCALE GENOMIC DNA]</scope>
    <source>
        <strain evidence="2 3">JP610</strain>
    </source>
</reference>
<dbReference type="PANTHER" id="PTHR11451">
    <property type="entry name" value="THREONINE-TRNA LIGASE"/>
    <property type="match status" value="1"/>
</dbReference>
<dbReference type="RefSeq" id="XP_014143460.1">
    <property type="nucleotide sequence ID" value="XM_014287985.1"/>
</dbReference>
<dbReference type="GeneID" id="25918436"/>
<dbReference type="eggNOG" id="KOG1637">
    <property type="taxonomic scope" value="Eukaryota"/>
</dbReference>
<proteinExistence type="predicted"/>
<evidence type="ECO:0000313" key="3">
    <source>
        <dbReference type="Proteomes" id="UP000054560"/>
    </source>
</evidence>
<dbReference type="Proteomes" id="UP000054560">
    <property type="component" value="Unassembled WGS sequence"/>
</dbReference>
<sequence>MTVTKASAAYWEGKQSAESLQRVYGISFPDNKQMKDWKKMMEEAAKRDHRRIGKDQ</sequence>
<dbReference type="SUPFAM" id="SSF55186">
    <property type="entry name" value="ThrRS/AlaRS common domain"/>
    <property type="match status" value="1"/>
</dbReference>
<evidence type="ECO:0000256" key="1">
    <source>
        <dbReference type="ARBA" id="ARBA00022917"/>
    </source>
</evidence>
<dbReference type="Gene3D" id="3.30.980.10">
    <property type="entry name" value="Threonyl-trna Synthetase, Chain A, domain 2"/>
    <property type="match status" value="1"/>
</dbReference>
<dbReference type="GO" id="GO:0004829">
    <property type="term" value="F:threonine-tRNA ligase activity"/>
    <property type="evidence" value="ECO:0007669"/>
    <property type="project" value="TreeGrafter"/>
</dbReference>
<dbReference type="OrthoDB" id="5423599at2759"/>
<dbReference type="PANTHER" id="PTHR11451:SF46">
    <property type="entry name" value="THREONINE--TRNA LIGASE"/>
    <property type="match status" value="1"/>
</dbReference>
<dbReference type="AlphaFoldDB" id="A0A0L0F088"/>
<dbReference type="GO" id="GO:0000166">
    <property type="term" value="F:nucleotide binding"/>
    <property type="evidence" value="ECO:0007669"/>
    <property type="project" value="InterPro"/>
</dbReference>
<dbReference type="EMBL" id="KQ254424">
    <property type="protein sequence ID" value="KNC69558.1"/>
    <property type="molecule type" value="Genomic_DNA"/>
</dbReference>
<organism evidence="2 3">
    <name type="scientific">Sphaeroforma arctica JP610</name>
    <dbReference type="NCBI Taxonomy" id="667725"/>
    <lineage>
        <taxon>Eukaryota</taxon>
        <taxon>Ichthyosporea</taxon>
        <taxon>Ichthyophonida</taxon>
        <taxon>Sphaeroforma</taxon>
    </lineage>
</organism>
<keyword evidence="1" id="KW-0648">Protein biosynthesis</keyword>
<protein>
    <submittedName>
        <fullName evidence="2">Uncharacterized protein</fullName>
    </submittedName>
</protein>
<dbReference type="GO" id="GO:0005739">
    <property type="term" value="C:mitochondrion"/>
    <property type="evidence" value="ECO:0007669"/>
    <property type="project" value="TreeGrafter"/>
</dbReference>
<dbReference type="InterPro" id="IPR018163">
    <property type="entry name" value="Thr/Ala-tRNA-synth_IIc_edit"/>
</dbReference>
<evidence type="ECO:0000313" key="2">
    <source>
        <dbReference type="EMBL" id="KNC69558.1"/>
    </source>
</evidence>
<gene>
    <name evidence="2" type="ORF">SARC_17932</name>
</gene>
<accession>A0A0L0F088</accession>
<name>A0A0L0F088_9EUKA</name>
<dbReference type="STRING" id="667725.A0A0L0F088"/>
<dbReference type="GO" id="GO:0006435">
    <property type="term" value="P:threonyl-tRNA aminoacylation"/>
    <property type="evidence" value="ECO:0007669"/>
    <property type="project" value="TreeGrafter"/>
</dbReference>